<dbReference type="EMBL" id="LYXE01000103">
    <property type="protein sequence ID" value="PDV98367.1"/>
    <property type="molecule type" value="Genomic_DNA"/>
</dbReference>
<sequence>MFDLATIDHLLTTTRSVRKRLDLSRPVEPEVIERCLEIATQAPSGSDRQRWHFVVITDATLRQSIAEIYRRSFAAYFGAPQGPHGGRYTPTNALQASAIYLAEHFHEIPVMVLFCYEGRVEQQGVTAQASLYGSILPAAWSFMLALRSRGLGSVWTTLHLQEEAEVAALLGLPAHLTQAVLLPVAYYTGDDFRPAQRAPASERTHWNGWKQRRAPDEPGEGT</sequence>
<dbReference type="GO" id="GO:0016491">
    <property type="term" value="F:oxidoreductase activity"/>
    <property type="evidence" value="ECO:0007669"/>
    <property type="project" value="UniProtKB-KW"/>
</dbReference>
<dbReference type="Pfam" id="PF00881">
    <property type="entry name" value="Nitroreductase"/>
    <property type="match status" value="1"/>
</dbReference>
<dbReference type="SUPFAM" id="SSF55469">
    <property type="entry name" value="FMN-dependent nitroreductase-like"/>
    <property type="match status" value="1"/>
</dbReference>
<dbReference type="RefSeq" id="WP_097653623.1">
    <property type="nucleotide sequence ID" value="NZ_LYXE01000103.1"/>
</dbReference>
<reference evidence="5 6" key="1">
    <citation type="submission" date="2016-05" db="EMBL/GenBank/DDBJ databases">
        <authorList>
            <person name="Lavstsen T."/>
            <person name="Jespersen J.S."/>
        </authorList>
    </citation>
    <scope>NUCLEOTIDE SEQUENCE [LARGE SCALE GENOMIC DNA]</scope>
    <source>
        <strain evidence="5 6">B7-9</strain>
    </source>
</reference>
<dbReference type="AlphaFoldDB" id="A0A2H3L129"/>
<evidence type="ECO:0000313" key="6">
    <source>
        <dbReference type="Proteomes" id="UP000220922"/>
    </source>
</evidence>
<dbReference type="InterPro" id="IPR000415">
    <property type="entry name" value="Nitroreductase-like"/>
</dbReference>
<evidence type="ECO:0000256" key="3">
    <source>
        <dbReference type="SAM" id="MobiDB-lite"/>
    </source>
</evidence>
<dbReference type="Proteomes" id="UP000220922">
    <property type="component" value="Unassembled WGS sequence"/>
</dbReference>
<dbReference type="PANTHER" id="PTHR43673:SF10">
    <property type="entry name" value="NADH DEHYDROGENASE_NAD(P)H NITROREDUCTASE XCC3605-RELATED"/>
    <property type="match status" value="1"/>
</dbReference>
<feature type="region of interest" description="Disordered" evidence="3">
    <location>
        <begin position="197"/>
        <end position="222"/>
    </location>
</feature>
<evidence type="ECO:0000256" key="2">
    <source>
        <dbReference type="ARBA" id="ARBA00023002"/>
    </source>
</evidence>
<accession>A0A2H3L129</accession>
<dbReference type="PANTHER" id="PTHR43673">
    <property type="entry name" value="NAD(P)H NITROREDUCTASE YDGI-RELATED"/>
    <property type="match status" value="1"/>
</dbReference>
<keyword evidence="2" id="KW-0560">Oxidoreductase</keyword>
<gene>
    <name evidence="5" type="ORF">A9Q02_15925</name>
</gene>
<name>A0A2H3L129_9CHLR</name>
<evidence type="ECO:0000256" key="1">
    <source>
        <dbReference type="ARBA" id="ARBA00007118"/>
    </source>
</evidence>
<protein>
    <submittedName>
        <fullName evidence="5">Nitroreductase</fullName>
    </submittedName>
</protein>
<proteinExistence type="inferred from homology"/>
<evidence type="ECO:0000259" key="4">
    <source>
        <dbReference type="Pfam" id="PF00881"/>
    </source>
</evidence>
<comment type="caution">
    <text evidence="5">The sequence shown here is derived from an EMBL/GenBank/DDBJ whole genome shotgun (WGS) entry which is preliminary data.</text>
</comment>
<organism evidence="5 6">
    <name type="scientific">Candidatus Chloroploca asiatica</name>
    <dbReference type="NCBI Taxonomy" id="1506545"/>
    <lineage>
        <taxon>Bacteria</taxon>
        <taxon>Bacillati</taxon>
        <taxon>Chloroflexota</taxon>
        <taxon>Chloroflexia</taxon>
        <taxon>Chloroflexales</taxon>
        <taxon>Chloroflexineae</taxon>
        <taxon>Oscillochloridaceae</taxon>
        <taxon>Candidatus Chloroploca</taxon>
    </lineage>
</organism>
<evidence type="ECO:0000313" key="5">
    <source>
        <dbReference type="EMBL" id="PDV98367.1"/>
    </source>
</evidence>
<feature type="domain" description="Nitroreductase" evidence="4">
    <location>
        <begin position="13"/>
        <end position="184"/>
    </location>
</feature>
<comment type="similarity">
    <text evidence="1">Belongs to the nitroreductase family.</text>
</comment>
<keyword evidence="6" id="KW-1185">Reference proteome</keyword>
<dbReference type="CDD" id="cd02062">
    <property type="entry name" value="Nitro_FMN_reductase"/>
    <property type="match status" value="1"/>
</dbReference>
<dbReference type="InterPro" id="IPR029479">
    <property type="entry name" value="Nitroreductase"/>
</dbReference>
<dbReference type="OrthoDB" id="9812105at2"/>
<dbReference type="Gene3D" id="3.40.109.10">
    <property type="entry name" value="NADH Oxidase"/>
    <property type="match status" value="1"/>
</dbReference>